<dbReference type="Pfam" id="PF01244">
    <property type="entry name" value="Peptidase_M19"/>
    <property type="match status" value="1"/>
</dbReference>
<name>A0ABS9BK02_9BACT</name>
<dbReference type="PANTHER" id="PTHR10443:SF12">
    <property type="entry name" value="DIPEPTIDASE"/>
    <property type="match status" value="1"/>
</dbReference>
<gene>
    <name evidence="1" type="ORF">L0U88_13005</name>
</gene>
<dbReference type="PROSITE" id="PS51365">
    <property type="entry name" value="RENAL_DIPEPTIDASE_2"/>
    <property type="match status" value="1"/>
</dbReference>
<reference evidence="1 2" key="1">
    <citation type="submission" date="2022-01" db="EMBL/GenBank/DDBJ databases">
        <title>Flavihumibacter sp. nov., isolated from sediment of a river.</title>
        <authorList>
            <person name="Liu H."/>
        </authorList>
    </citation>
    <scope>NUCLEOTIDE SEQUENCE [LARGE SCALE GENOMIC DNA]</scope>
    <source>
        <strain evidence="1 2">RY-1</strain>
    </source>
</reference>
<dbReference type="SUPFAM" id="SSF51556">
    <property type="entry name" value="Metallo-dependent hydrolases"/>
    <property type="match status" value="1"/>
</dbReference>
<dbReference type="EMBL" id="JAKEVY010000003">
    <property type="protein sequence ID" value="MCF1715549.1"/>
    <property type="molecule type" value="Genomic_DNA"/>
</dbReference>
<dbReference type="RefSeq" id="WP_234866501.1">
    <property type="nucleotide sequence ID" value="NZ_JAKEVY010000003.1"/>
</dbReference>
<proteinExistence type="predicted"/>
<comment type="caution">
    <text evidence="1">The sequence shown here is derived from an EMBL/GenBank/DDBJ whole genome shotgun (WGS) entry which is preliminary data.</text>
</comment>
<dbReference type="InterPro" id="IPR032466">
    <property type="entry name" value="Metal_Hydrolase"/>
</dbReference>
<accession>A0ABS9BK02</accession>
<dbReference type="Proteomes" id="UP001200145">
    <property type="component" value="Unassembled WGS sequence"/>
</dbReference>
<protein>
    <submittedName>
        <fullName evidence="1">Dipeptidase</fullName>
    </submittedName>
</protein>
<keyword evidence="2" id="KW-1185">Reference proteome</keyword>
<evidence type="ECO:0000313" key="2">
    <source>
        <dbReference type="Proteomes" id="UP001200145"/>
    </source>
</evidence>
<dbReference type="InterPro" id="IPR008257">
    <property type="entry name" value="Pept_M19"/>
</dbReference>
<dbReference type="PANTHER" id="PTHR10443">
    <property type="entry name" value="MICROSOMAL DIPEPTIDASE"/>
    <property type="match status" value="1"/>
</dbReference>
<dbReference type="Gene3D" id="3.20.20.140">
    <property type="entry name" value="Metal-dependent hydrolases"/>
    <property type="match status" value="1"/>
</dbReference>
<evidence type="ECO:0000313" key="1">
    <source>
        <dbReference type="EMBL" id="MCF1715549.1"/>
    </source>
</evidence>
<sequence>MQLSSIPFFRLLFTTMVLLAWSLTLPAQKNLHEKSIVVDTHNDVLSSATLKGLNIEEDLSGKTHSDLERFRRGGIDIQIFSIFCDERFGKGTAFAHALREIDSLDAIVARNPRKMMLVNSPADLRMAVRKKKLGAMKGVEGGHMIEDKMEYLDSLYNRGARYLTLTWNNSTSWASSAWDETYYDRQQPTPIEKKGLNDFGKQVVRRMNELGMMIDLSHVGEQTFNDAIAVSTKPVIVSHSCVYALCPVPRNLKDEQIRAIGKNGGVIFLNFYAGFLDSTYNRNKAAFISKHKPVVDSLLQQKMPDYEIDGYLSNRFPEEAEALRPSMNILLDHLDYIVRMIGVDHVGLGSDFDGIELAPQDLDGVEDMPNITSALLVRGYSRQDIKKILGGNFIRVFKAVSK</sequence>
<dbReference type="CDD" id="cd01301">
    <property type="entry name" value="rDP_like"/>
    <property type="match status" value="1"/>
</dbReference>
<organism evidence="1 2">
    <name type="scientific">Flavihumibacter fluminis</name>
    <dbReference type="NCBI Taxonomy" id="2909236"/>
    <lineage>
        <taxon>Bacteria</taxon>
        <taxon>Pseudomonadati</taxon>
        <taxon>Bacteroidota</taxon>
        <taxon>Chitinophagia</taxon>
        <taxon>Chitinophagales</taxon>
        <taxon>Chitinophagaceae</taxon>
        <taxon>Flavihumibacter</taxon>
    </lineage>
</organism>